<reference evidence="7" key="2">
    <citation type="submission" date="2014-09" db="EMBL/GenBank/DDBJ databases">
        <authorList>
            <person name="Magalhaes I.L.F."/>
            <person name="Oliveira U."/>
            <person name="Santos F.R."/>
            <person name="Vidigal T.H.D.A."/>
            <person name="Brescovit A.D."/>
            <person name="Santos A.J."/>
        </authorList>
    </citation>
    <scope>NUCLEOTIDE SEQUENCE</scope>
    <source>
        <strain evidence="7">LMG 23848T</strain>
    </source>
</reference>
<evidence type="ECO:0000313" key="7">
    <source>
        <dbReference type="EMBL" id="CEF54117.1"/>
    </source>
</evidence>
<dbReference type="PANTHER" id="PTHR11963:SF20">
    <property type="entry name" value="PEPTIDASE B"/>
    <property type="match status" value="1"/>
</dbReference>
<dbReference type="EMBL" id="LN609302">
    <property type="protein sequence ID" value="CEF54117.1"/>
    <property type="molecule type" value="Genomic_DNA"/>
</dbReference>
<dbReference type="GO" id="GO:0006508">
    <property type="term" value="P:proteolysis"/>
    <property type="evidence" value="ECO:0007669"/>
    <property type="project" value="UniProtKB-KW"/>
</dbReference>
<dbReference type="AlphaFoldDB" id="A0A0U5F119"/>
<dbReference type="CDD" id="cd00433">
    <property type="entry name" value="Peptidase_M17"/>
    <property type="match status" value="1"/>
</dbReference>
<keyword evidence="5" id="KW-0464">Manganese</keyword>
<protein>
    <submittedName>
        <fullName evidence="7 8">Leucyl aminopeptidase</fullName>
        <ecNumber evidence="7">3.4.11.1</ecNumber>
    </submittedName>
</protein>
<dbReference type="OrthoDB" id="9809354at2"/>
<keyword evidence="2 7" id="KW-0031">Aminopeptidase</keyword>
<keyword evidence="3" id="KW-0645">Protease</keyword>
<dbReference type="SUPFAM" id="SSF53187">
    <property type="entry name" value="Zn-dependent exopeptidases"/>
    <property type="match status" value="1"/>
</dbReference>
<evidence type="ECO:0000256" key="4">
    <source>
        <dbReference type="ARBA" id="ARBA00022801"/>
    </source>
</evidence>
<keyword evidence="10" id="KW-1185">Reference proteome</keyword>
<dbReference type="Proteomes" id="UP000068250">
    <property type="component" value="Chromosome I"/>
</dbReference>
<evidence type="ECO:0000256" key="2">
    <source>
        <dbReference type="ARBA" id="ARBA00022438"/>
    </source>
</evidence>
<dbReference type="InterPro" id="IPR048816">
    <property type="entry name" value="Peptidase_M17_N_1"/>
</dbReference>
<dbReference type="STRING" id="431306.AGA_592"/>
<comment type="similarity">
    <text evidence="1">Belongs to the peptidase M17 family.</text>
</comment>
<dbReference type="GO" id="GO:0005737">
    <property type="term" value="C:cytoplasm"/>
    <property type="evidence" value="ECO:0007669"/>
    <property type="project" value="InterPro"/>
</dbReference>
<gene>
    <name evidence="7" type="primary">pepA</name>
    <name evidence="7" type="ORF">AGA_592</name>
    <name evidence="8" type="ORF">GOB80_10655</name>
</gene>
<evidence type="ECO:0000313" key="9">
    <source>
        <dbReference type="Proteomes" id="UP000068250"/>
    </source>
</evidence>
<dbReference type="Gene3D" id="3.40.630.10">
    <property type="entry name" value="Zn peptidases"/>
    <property type="match status" value="1"/>
</dbReference>
<evidence type="ECO:0000313" key="8">
    <source>
        <dbReference type="EMBL" id="NHO40129.1"/>
    </source>
</evidence>
<dbReference type="PANTHER" id="PTHR11963">
    <property type="entry name" value="LEUCINE AMINOPEPTIDASE-RELATED"/>
    <property type="match status" value="1"/>
</dbReference>
<sequence length="474" mass="50286">MPIHDLDCLTVARRRKALCTVHAVRASGRETWEALVGAPAAAFAKSCGFGGKAGQLVLVPGPDGRMQALFGLPEKGVRDPFAFGKLALDLPEGDWSVQAPDDVARDDVILGFCLGAYRYSLKTDDKPTGAPRLVVTAGERKGLAAQMAQSICFARDLINTPANLLGPSDLAREAKNALRPLGAEVDVVKGSALDEAYPLLAHVGNGSDRSPRVVVARWSGSSAGKDAPLVSLVGKGVCFDSGGYDIKPSSGMLRMKKDMGGAASVLALAHLIMAQDLPIRLELRLGCVENSVSGHAMRPLDVVRSRAGLTVEIGNTDAEGRLVLSDLLYEAGESHPDLLVDVATLTGAARVALGPDLPALFCNNDSTAMLFAEAAEHEADPLWRLPLWQGYAGWLKSSVADLNNIASRPMAGAITAGLFLEHFVKPDQRWAHVDSYAWNDSSRPGRPEGGDVPGIRALFRVIRSLCGTNDTKKT</sequence>
<proteinExistence type="inferred from homology"/>
<dbReference type="PRINTS" id="PR00481">
    <property type="entry name" value="LAMNOPPTDASE"/>
</dbReference>
<dbReference type="Pfam" id="PF21337">
    <property type="entry name" value="Peptidase_M17_N_1"/>
    <property type="match status" value="1"/>
</dbReference>
<evidence type="ECO:0000256" key="1">
    <source>
        <dbReference type="ARBA" id="ARBA00009528"/>
    </source>
</evidence>
<evidence type="ECO:0000259" key="6">
    <source>
        <dbReference type="PROSITE" id="PS00631"/>
    </source>
</evidence>
<dbReference type="PROSITE" id="PS00631">
    <property type="entry name" value="CYTOSOL_AP"/>
    <property type="match status" value="1"/>
</dbReference>
<dbReference type="Proteomes" id="UP000657200">
    <property type="component" value="Unassembled WGS sequence"/>
</dbReference>
<dbReference type="PATRIC" id="fig|431306.5.peg.569"/>
<dbReference type="InterPro" id="IPR011356">
    <property type="entry name" value="Leucine_aapep/pepB"/>
</dbReference>
<dbReference type="RefSeq" id="WP_059022888.1">
    <property type="nucleotide sequence ID" value="NZ_LN609302.1"/>
</dbReference>
<dbReference type="GO" id="GO:0030145">
    <property type="term" value="F:manganese ion binding"/>
    <property type="evidence" value="ECO:0007669"/>
    <property type="project" value="InterPro"/>
</dbReference>
<evidence type="ECO:0000313" key="10">
    <source>
        <dbReference type="Proteomes" id="UP000657200"/>
    </source>
</evidence>
<evidence type="ECO:0000256" key="3">
    <source>
        <dbReference type="ARBA" id="ARBA00022670"/>
    </source>
</evidence>
<keyword evidence="4 7" id="KW-0378">Hydrolase</keyword>
<dbReference type="GO" id="GO:0070006">
    <property type="term" value="F:metalloaminopeptidase activity"/>
    <property type="evidence" value="ECO:0007669"/>
    <property type="project" value="InterPro"/>
</dbReference>
<dbReference type="EMBL" id="WOTE01000006">
    <property type="protein sequence ID" value="NHO40129.1"/>
    <property type="molecule type" value="Genomic_DNA"/>
</dbReference>
<dbReference type="Gene3D" id="3.40.220.10">
    <property type="entry name" value="Leucine Aminopeptidase, subunit E, domain 1"/>
    <property type="match status" value="1"/>
</dbReference>
<reference evidence="9" key="1">
    <citation type="submission" date="2014-09" db="EMBL/GenBank/DDBJ databases">
        <authorList>
            <person name="Illeghems K.G."/>
        </authorList>
    </citation>
    <scope>NUCLEOTIDE SEQUENCE [LARGE SCALE GENOMIC DNA]</scope>
    <source>
        <strain evidence="9">LMG 23848T</strain>
    </source>
</reference>
<dbReference type="InterPro" id="IPR043472">
    <property type="entry name" value="Macro_dom-like"/>
</dbReference>
<dbReference type="EC" id="3.4.11.1" evidence="7"/>
<organism evidence="7 9">
    <name type="scientific">Acetobacter ghanensis</name>
    <dbReference type="NCBI Taxonomy" id="431306"/>
    <lineage>
        <taxon>Bacteria</taxon>
        <taxon>Pseudomonadati</taxon>
        <taxon>Pseudomonadota</taxon>
        <taxon>Alphaproteobacteria</taxon>
        <taxon>Acetobacterales</taxon>
        <taxon>Acetobacteraceae</taxon>
        <taxon>Acetobacter</taxon>
    </lineage>
</organism>
<dbReference type="InterPro" id="IPR000819">
    <property type="entry name" value="Peptidase_M17_C"/>
</dbReference>
<name>A0A0U5F119_9PROT</name>
<evidence type="ECO:0000256" key="5">
    <source>
        <dbReference type="ARBA" id="ARBA00023211"/>
    </source>
</evidence>
<dbReference type="Pfam" id="PF00883">
    <property type="entry name" value="Peptidase_M17"/>
    <property type="match status" value="1"/>
</dbReference>
<accession>A0A0U5F119</accession>
<feature type="domain" description="Cytosol aminopeptidase" evidence="6">
    <location>
        <begin position="315"/>
        <end position="322"/>
    </location>
</feature>
<reference evidence="8 10" key="3">
    <citation type="journal article" date="2020" name="Int. J. Syst. Evol. Microbiol.">
        <title>Novel acetic acid bacteria from cider fermentations: Acetobacter conturbans sp. nov. and Acetobacter fallax sp. nov.</title>
        <authorList>
            <person name="Sombolestani A.S."/>
            <person name="Cleenwerck I."/>
            <person name="Cnockaert M."/>
            <person name="Borremans W."/>
            <person name="Wieme A.D."/>
            <person name="De Vuyst L."/>
            <person name="Vandamme P."/>
        </authorList>
    </citation>
    <scope>NUCLEOTIDE SEQUENCE [LARGE SCALE GENOMIC DNA]</scope>
    <source>
        <strain evidence="8 10">LMG 23848</strain>
    </source>
</reference>